<evidence type="ECO:0000256" key="11">
    <source>
        <dbReference type="SAM" id="SignalP"/>
    </source>
</evidence>
<keyword evidence="11" id="KW-0732">Signal</keyword>
<dbReference type="SMART" id="SM00448">
    <property type="entry name" value="REC"/>
    <property type="match status" value="1"/>
</dbReference>
<dbReference type="SMART" id="SM00388">
    <property type="entry name" value="HisKA"/>
    <property type="match status" value="1"/>
</dbReference>
<reference evidence="14 15" key="1">
    <citation type="submission" date="2022-03" db="EMBL/GenBank/DDBJ databases">
        <title>Genomic Encyclopedia of Type Strains, Phase III (KMG-III): the genomes of soil and plant-associated and newly described type strains.</title>
        <authorList>
            <person name="Whitman W."/>
        </authorList>
    </citation>
    <scope>NUCLEOTIDE SEQUENCE [LARGE SCALE GENOMIC DNA]</scope>
    <source>
        <strain evidence="14 15">BSker1</strain>
    </source>
</reference>
<dbReference type="PANTHER" id="PTHR43047">
    <property type="entry name" value="TWO-COMPONENT HISTIDINE PROTEIN KINASE"/>
    <property type="match status" value="1"/>
</dbReference>
<feature type="modified residue" description="4-aspartylphosphate" evidence="6">
    <location>
        <position position="929"/>
    </location>
</feature>
<keyword evidence="7" id="KW-0802">TPR repeat</keyword>
<name>A0ABT1G817_9GAMM</name>
<evidence type="ECO:0000313" key="15">
    <source>
        <dbReference type="Proteomes" id="UP001523550"/>
    </source>
</evidence>
<evidence type="ECO:0000256" key="10">
    <source>
        <dbReference type="SAM" id="Phobius"/>
    </source>
</evidence>
<keyword evidence="15" id="KW-1185">Reference proteome</keyword>
<feature type="compositionally biased region" description="Polar residues" evidence="9">
    <location>
        <begin position="846"/>
        <end position="857"/>
    </location>
</feature>
<dbReference type="InterPro" id="IPR011006">
    <property type="entry name" value="CheY-like_superfamily"/>
</dbReference>
<dbReference type="InterPro" id="IPR029016">
    <property type="entry name" value="GAF-like_dom_sf"/>
</dbReference>
<feature type="compositionally biased region" description="Polar residues" evidence="9">
    <location>
        <begin position="828"/>
        <end position="837"/>
    </location>
</feature>
<evidence type="ECO:0000259" key="12">
    <source>
        <dbReference type="PROSITE" id="PS50109"/>
    </source>
</evidence>
<keyword evidence="5" id="KW-0418">Kinase</keyword>
<evidence type="ECO:0000259" key="13">
    <source>
        <dbReference type="PROSITE" id="PS50110"/>
    </source>
</evidence>
<feature type="region of interest" description="Disordered" evidence="9">
    <location>
        <begin position="828"/>
        <end position="857"/>
    </location>
</feature>
<dbReference type="InterPro" id="IPR036890">
    <property type="entry name" value="HATPase_C_sf"/>
</dbReference>
<proteinExistence type="predicted"/>
<dbReference type="CDD" id="cd16922">
    <property type="entry name" value="HATPase_EvgS-ArcB-TorS-like"/>
    <property type="match status" value="1"/>
</dbReference>
<feature type="repeat" description="TPR" evidence="7">
    <location>
        <begin position="151"/>
        <end position="184"/>
    </location>
</feature>
<evidence type="ECO:0000256" key="6">
    <source>
        <dbReference type="PROSITE-ProRule" id="PRU00169"/>
    </source>
</evidence>
<evidence type="ECO:0000256" key="8">
    <source>
        <dbReference type="SAM" id="Coils"/>
    </source>
</evidence>
<dbReference type="EMBL" id="JALJYF010000001">
    <property type="protein sequence ID" value="MCP1726498.1"/>
    <property type="molecule type" value="Genomic_DNA"/>
</dbReference>
<keyword evidence="3 6" id="KW-0597">Phosphoprotein</keyword>
<dbReference type="InterPro" id="IPR001789">
    <property type="entry name" value="Sig_transdc_resp-reg_receiver"/>
</dbReference>
<keyword evidence="4" id="KW-0808">Transferase</keyword>
<dbReference type="InterPro" id="IPR036097">
    <property type="entry name" value="HisK_dim/P_sf"/>
</dbReference>
<dbReference type="Gene3D" id="3.30.565.10">
    <property type="entry name" value="Histidine kinase-like ATPase, C-terminal domain"/>
    <property type="match status" value="1"/>
</dbReference>
<dbReference type="InterPro" id="IPR005467">
    <property type="entry name" value="His_kinase_dom"/>
</dbReference>
<dbReference type="SUPFAM" id="SSF55874">
    <property type="entry name" value="ATPase domain of HSP90 chaperone/DNA topoisomerase II/histidine kinase"/>
    <property type="match status" value="1"/>
</dbReference>
<dbReference type="PROSITE" id="PS50109">
    <property type="entry name" value="HIS_KIN"/>
    <property type="match status" value="1"/>
</dbReference>
<feature type="repeat" description="TPR" evidence="7">
    <location>
        <begin position="111"/>
        <end position="144"/>
    </location>
</feature>
<feature type="transmembrane region" description="Helical" evidence="10">
    <location>
        <begin position="385"/>
        <end position="403"/>
    </location>
</feature>
<dbReference type="Pfam" id="PF00072">
    <property type="entry name" value="Response_reg"/>
    <property type="match status" value="1"/>
</dbReference>
<evidence type="ECO:0000256" key="1">
    <source>
        <dbReference type="ARBA" id="ARBA00000085"/>
    </source>
</evidence>
<evidence type="ECO:0000256" key="2">
    <source>
        <dbReference type="ARBA" id="ARBA00012438"/>
    </source>
</evidence>
<feature type="domain" description="Histidine kinase" evidence="12">
    <location>
        <begin position="626"/>
        <end position="844"/>
    </location>
</feature>
<dbReference type="PROSITE" id="PS50110">
    <property type="entry name" value="RESPONSE_REGULATORY"/>
    <property type="match status" value="1"/>
</dbReference>
<evidence type="ECO:0000256" key="4">
    <source>
        <dbReference type="ARBA" id="ARBA00022679"/>
    </source>
</evidence>
<dbReference type="SMART" id="SM00028">
    <property type="entry name" value="TPR"/>
    <property type="match status" value="6"/>
</dbReference>
<evidence type="ECO:0000256" key="7">
    <source>
        <dbReference type="PROSITE-ProRule" id="PRU00339"/>
    </source>
</evidence>
<feature type="chain" id="PRO_5046546346" description="histidine kinase" evidence="11">
    <location>
        <begin position="33"/>
        <end position="1002"/>
    </location>
</feature>
<dbReference type="SUPFAM" id="SSF47384">
    <property type="entry name" value="Homodimeric domain of signal transducing histidine kinase"/>
    <property type="match status" value="1"/>
</dbReference>
<dbReference type="EC" id="2.7.13.3" evidence="2"/>
<feature type="coiled-coil region" evidence="8">
    <location>
        <begin position="585"/>
        <end position="619"/>
    </location>
</feature>
<dbReference type="InterPro" id="IPR003594">
    <property type="entry name" value="HATPase_dom"/>
</dbReference>
<keyword evidence="8" id="KW-0175">Coiled coil</keyword>
<comment type="catalytic activity">
    <reaction evidence="1">
        <text>ATP + protein L-histidine = ADP + protein N-phospho-L-histidine.</text>
        <dbReference type="EC" id="2.7.13.3"/>
    </reaction>
</comment>
<dbReference type="SUPFAM" id="SSF48452">
    <property type="entry name" value="TPR-like"/>
    <property type="match status" value="2"/>
</dbReference>
<dbReference type="SUPFAM" id="SSF52172">
    <property type="entry name" value="CheY-like"/>
    <property type="match status" value="1"/>
</dbReference>
<keyword evidence="10" id="KW-1133">Transmembrane helix</keyword>
<feature type="domain" description="Response regulatory" evidence="13">
    <location>
        <begin position="880"/>
        <end position="996"/>
    </location>
</feature>
<keyword evidence="10" id="KW-0472">Membrane</keyword>
<organism evidence="14 15">
    <name type="scientific">Natronospira proteinivora</name>
    <dbReference type="NCBI Taxonomy" id="1807133"/>
    <lineage>
        <taxon>Bacteria</taxon>
        <taxon>Pseudomonadati</taxon>
        <taxon>Pseudomonadota</taxon>
        <taxon>Gammaproteobacteria</taxon>
        <taxon>Natronospirales</taxon>
        <taxon>Natronospiraceae</taxon>
        <taxon>Natronospira</taxon>
    </lineage>
</organism>
<evidence type="ECO:0000256" key="5">
    <source>
        <dbReference type="ARBA" id="ARBA00022777"/>
    </source>
</evidence>
<dbReference type="InterPro" id="IPR003661">
    <property type="entry name" value="HisK_dim/P_dom"/>
</dbReference>
<protein>
    <recommendedName>
        <fullName evidence="2">histidine kinase</fullName>
        <ecNumber evidence="2">2.7.13.3</ecNumber>
    </recommendedName>
</protein>
<dbReference type="Pfam" id="PF13424">
    <property type="entry name" value="TPR_12"/>
    <property type="match status" value="2"/>
</dbReference>
<comment type="caution">
    <text evidence="14">The sequence shown here is derived from an EMBL/GenBank/DDBJ whole genome shotgun (WGS) entry which is preliminary data.</text>
</comment>
<evidence type="ECO:0000256" key="3">
    <source>
        <dbReference type="ARBA" id="ARBA00022553"/>
    </source>
</evidence>
<dbReference type="CDD" id="cd00082">
    <property type="entry name" value="HisKA"/>
    <property type="match status" value="1"/>
</dbReference>
<feature type="signal peptide" evidence="11">
    <location>
        <begin position="1"/>
        <end position="32"/>
    </location>
</feature>
<dbReference type="PROSITE" id="PS50005">
    <property type="entry name" value="TPR"/>
    <property type="match status" value="3"/>
</dbReference>
<dbReference type="Pfam" id="PF02518">
    <property type="entry name" value="HATPase_c"/>
    <property type="match status" value="1"/>
</dbReference>
<dbReference type="SMART" id="SM00387">
    <property type="entry name" value="HATPase_c"/>
    <property type="match status" value="1"/>
</dbReference>
<evidence type="ECO:0000256" key="9">
    <source>
        <dbReference type="SAM" id="MobiDB-lite"/>
    </source>
</evidence>
<dbReference type="RefSeq" id="WP_253444886.1">
    <property type="nucleotide sequence ID" value="NZ_JALJYF010000001.1"/>
</dbReference>
<dbReference type="InterPro" id="IPR011990">
    <property type="entry name" value="TPR-like_helical_dom_sf"/>
</dbReference>
<dbReference type="Gene3D" id="1.25.40.10">
    <property type="entry name" value="Tetratricopeptide repeat domain"/>
    <property type="match status" value="1"/>
</dbReference>
<dbReference type="SUPFAM" id="SSF55781">
    <property type="entry name" value="GAF domain-like"/>
    <property type="match status" value="1"/>
</dbReference>
<evidence type="ECO:0000313" key="14">
    <source>
        <dbReference type="EMBL" id="MCP1726498.1"/>
    </source>
</evidence>
<feature type="repeat" description="TPR" evidence="7">
    <location>
        <begin position="191"/>
        <end position="224"/>
    </location>
</feature>
<dbReference type="Pfam" id="PF00512">
    <property type="entry name" value="HisKA"/>
    <property type="match status" value="1"/>
</dbReference>
<dbReference type="InterPro" id="IPR004358">
    <property type="entry name" value="Sig_transdc_His_kin-like_C"/>
</dbReference>
<dbReference type="PRINTS" id="PR00344">
    <property type="entry name" value="BCTRLSENSOR"/>
</dbReference>
<accession>A0ABT1G817</accession>
<dbReference type="Proteomes" id="UP001523550">
    <property type="component" value="Unassembled WGS sequence"/>
</dbReference>
<dbReference type="Gene3D" id="3.40.50.2300">
    <property type="match status" value="1"/>
</dbReference>
<dbReference type="Gene3D" id="1.10.287.130">
    <property type="match status" value="1"/>
</dbReference>
<dbReference type="Pfam" id="PF13374">
    <property type="entry name" value="TPR_10"/>
    <property type="match status" value="1"/>
</dbReference>
<dbReference type="PANTHER" id="PTHR43047:SF72">
    <property type="entry name" value="OSMOSENSING HISTIDINE PROTEIN KINASE SLN1"/>
    <property type="match status" value="1"/>
</dbReference>
<gene>
    <name evidence="14" type="ORF">J2T60_000463</name>
</gene>
<sequence>MHHPVSRSGMAWMPLIAFFMLSVATAPSALLADERLDQAAELRDSEPANALELSRDVLEDSMAQGDEDTAALARIEMARSLEVLSGYDEALLLLDDAQAHFEATGNVDGLADSLIQRGAILYYTGQYSEALEIFHQAYAHFEESGNLSGRAEALNRIGRIHDAQGDSKRALDYYQQSLDQHEAAGNLDGMATQLNNIGTLQRQNDNVDEALAAYERSIAIRQRTGNLRDMAGTYNNIAVLYHFQDQAEQALEWMERAVALQRQVGDRVSEARSMLNMAQVQRTTEPDTARGLFYDAIEIAEEHNALELMRVGYNALSMLNEEQGDFEAALNYSRKVSELRAELFDVERQREMEAMSARFETSRKEREIALLQEERRFDTLVRNTAIGGSALMLVLIGVTYNRYRLKVRANRTIERKNKELSTLDSIVAAINSREDFSDVLAMLLQRTVSFFRNSDQGLILVLDPVTRHFQVASSYGILSSEINPTILDYDSAVDRYSRGAEEIAEGVFLHDPRPPITEEETMGVKPPPVSMVAMSITIDQRIQGFLLLTNGEDQSAFRPGDAERFARIREHAISALSRARHMEHLKDENLRAEEAICRLRIAERNLKQAVEDAEKANAIKSEFLARMSHELRTPLNAIIGYSEMLTRELDRRSLPAFTSDAQRIRSAGQHLLTLINELLDLSKIEAGKTEIRVVETRVPQLLEDVCGMIQPQVEENGNRLIVETDPTLEKIHTDPVRLRQILFNLLANAAKFTENGEIRLNSRQEGHHLLFEVMDNGIGMTPEQTRRVFDSFTQADESISHRFGGTGLGLSVSRGLCQLLGGDISVKSQPGNGSRFTVTLPLEPPANTSQGDNDTIQNTRQENRDHAENAPSLGSQPRGSLLVVEDNPVNSDMLARHLELEGYEVHLAPDGERCLEMVAEQHPDLILMDMSLPAMDGWETTRQLRANKRQHHVPIIGLSAHAMDSHRKQALEAGCDEYESKPIDFGRLLGKIRQLMRQQDTT</sequence>
<dbReference type="InterPro" id="IPR019734">
    <property type="entry name" value="TPR_rpt"/>
</dbReference>
<keyword evidence="10" id="KW-0812">Transmembrane</keyword>
<dbReference type="Gene3D" id="3.30.450.40">
    <property type="match status" value="1"/>
</dbReference>